<dbReference type="PANTHER" id="PTHR43065">
    <property type="entry name" value="SENSOR HISTIDINE KINASE"/>
    <property type="match status" value="1"/>
</dbReference>
<evidence type="ECO:0000313" key="5">
    <source>
        <dbReference type="Proteomes" id="UP001596391"/>
    </source>
</evidence>
<dbReference type="SMART" id="SM00387">
    <property type="entry name" value="HATPase_c"/>
    <property type="match status" value="1"/>
</dbReference>
<dbReference type="PRINTS" id="PR00344">
    <property type="entry name" value="BCTRLSENSOR"/>
</dbReference>
<dbReference type="PROSITE" id="PS50109">
    <property type="entry name" value="HIS_KIN"/>
    <property type="match status" value="1"/>
</dbReference>
<dbReference type="InterPro" id="IPR036890">
    <property type="entry name" value="HATPase_C_sf"/>
</dbReference>
<protein>
    <recommendedName>
        <fullName evidence="2">histidine kinase</fullName>
        <ecNumber evidence="2">2.7.13.3</ecNumber>
    </recommendedName>
</protein>
<reference evidence="5" key="1">
    <citation type="journal article" date="2019" name="Int. J. Syst. Evol. Microbiol.">
        <title>The Global Catalogue of Microorganisms (GCM) 10K type strain sequencing project: providing services to taxonomists for standard genome sequencing and annotation.</title>
        <authorList>
            <consortium name="The Broad Institute Genomics Platform"/>
            <consortium name="The Broad Institute Genome Sequencing Center for Infectious Disease"/>
            <person name="Wu L."/>
            <person name="Ma J."/>
        </authorList>
    </citation>
    <scope>NUCLEOTIDE SEQUENCE [LARGE SCALE GENOMIC DNA]</scope>
    <source>
        <strain evidence="5">CGMCC 1.16026</strain>
    </source>
</reference>
<keyword evidence="4" id="KW-0418">Kinase</keyword>
<organism evidence="4 5">
    <name type="scientific">Granulicella cerasi</name>
    <dbReference type="NCBI Taxonomy" id="741063"/>
    <lineage>
        <taxon>Bacteria</taxon>
        <taxon>Pseudomonadati</taxon>
        <taxon>Acidobacteriota</taxon>
        <taxon>Terriglobia</taxon>
        <taxon>Terriglobales</taxon>
        <taxon>Acidobacteriaceae</taxon>
        <taxon>Granulicella</taxon>
    </lineage>
</organism>
<proteinExistence type="predicted"/>
<name>A0ABW1ZG55_9BACT</name>
<evidence type="ECO:0000313" key="4">
    <source>
        <dbReference type="EMBL" id="MFC6647168.1"/>
    </source>
</evidence>
<dbReference type="EMBL" id="JBHSWI010000001">
    <property type="protein sequence ID" value="MFC6647168.1"/>
    <property type="molecule type" value="Genomic_DNA"/>
</dbReference>
<dbReference type="InterPro" id="IPR004358">
    <property type="entry name" value="Sig_transdc_His_kin-like_C"/>
</dbReference>
<dbReference type="RefSeq" id="WP_263370917.1">
    <property type="nucleotide sequence ID" value="NZ_JAGSYD010000002.1"/>
</dbReference>
<dbReference type="GO" id="GO:0016301">
    <property type="term" value="F:kinase activity"/>
    <property type="evidence" value="ECO:0007669"/>
    <property type="project" value="UniProtKB-KW"/>
</dbReference>
<sequence length="93" mass="9899">MKDAPEEEGVILSVVDDGIGIPAELLPRIFEAFYTTRNTIGTGIGLFVAKQFVEGYGGTMTIESSTLSGASGTAATIFIPYITRYVNEQSSTD</sequence>
<evidence type="ECO:0000256" key="1">
    <source>
        <dbReference type="ARBA" id="ARBA00000085"/>
    </source>
</evidence>
<evidence type="ECO:0000259" key="3">
    <source>
        <dbReference type="PROSITE" id="PS50109"/>
    </source>
</evidence>
<gene>
    <name evidence="4" type="ORF">ACFQBQ_16640</name>
</gene>
<comment type="catalytic activity">
    <reaction evidence="1">
        <text>ATP + protein L-histidine = ADP + protein N-phospho-L-histidine.</text>
        <dbReference type="EC" id="2.7.13.3"/>
    </reaction>
</comment>
<feature type="domain" description="Histidine kinase" evidence="3">
    <location>
        <begin position="1"/>
        <end position="83"/>
    </location>
</feature>
<keyword evidence="5" id="KW-1185">Reference proteome</keyword>
<dbReference type="InterPro" id="IPR003594">
    <property type="entry name" value="HATPase_dom"/>
</dbReference>
<dbReference type="Pfam" id="PF02518">
    <property type="entry name" value="HATPase_c"/>
    <property type="match status" value="1"/>
</dbReference>
<dbReference type="InterPro" id="IPR005467">
    <property type="entry name" value="His_kinase_dom"/>
</dbReference>
<dbReference type="CDD" id="cd00075">
    <property type="entry name" value="HATPase"/>
    <property type="match status" value="1"/>
</dbReference>
<comment type="caution">
    <text evidence="4">The sequence shown here is derived from an EMBL/GenBank/DDBJ whole genome shotgun (WGS) entry which is preliminary data.</text>
</comment>
<dbReference type="Proteomes" id="UP001596391">
    <property type="component" value="Unassembled WGS sequence"/>
</dbReference>
<dbReference type="EC" id="2.7.13.3" evidence="2"/>
<dbReference type="Gene3D" id="3.30.565.10">
    <property type="entry name" value="Histidine kinase-like ATPase, C-terminal domain"/>
    <property type="match status" value="1"/>
</dbReference>
<evidence type="ECO:0000256" key="2">
    <source>
        <dbReference type="ARBA" id="ARBA00012438"/>
    </source>
</evidence>
<keyword evidence="4" id="KW-0808">Transferase</keyword>
<accession>A0ABW1ZG55</accession>
<dbReference type="SUPFAM" id="SSF55874">
    <property type="entry name" value="ATPase domain of HSP90 chaperone/DNA topoisomerase II/histidine kinase"/>
    <property type="match status" value="1"/>
</dbReference>